<dbReference type="SUPFAM" id="SSF56935">
    <property type="entry name" value="Porins"/>
    <property type="match status" value="1"/>
</dbReference>
<dbReference type="AlphaFoldDB" id="A0A7X6DQA3"/>
<evidence type="ECO:0000256" key="5">
    <source>
        <dbReference type="ARBA" id="ARBA00022729"/>
    </source>
</evidence>
<sequence length="456" mass="49749">MFTQRIGLKRAHKCQVSPIGMIVAISIIANSNKESIPLGEDIEMLQSRLLSCALAVVTALSFFDQVWASGFAIYDHGAKEQAQGNAVVATVDTPAAVFYNPSRLEVLDGANAEVGVSAGRSVLRFDSDLSGENIEVSSTPLVPYAFYSYQISNKMTLGAGLYSSMGNRIDYPNDWEGRFLVTSSEFKQVNFALSAGVRISDRTAVGLSVGMARSTIELENRIDLTPFTLPGEGSARLTAEGYGAYGILGVHHDFGPRFGIGAVYTTPMKISYDGHASYSVPAPLTPLFPNGGADTSLTVPQSAVVGAAWRFSPDWVAEVDVQWVDWNELEEQKIEFERTTAVVRDTSIPYRLKSTWTYRVGTLYRISDTSQWRAGYAFDPSASRNSGMSPILPDVDNHTFTVGYGYKKGSWNLDGFLAYNYGAPRKVNNSLPRMPEHRGTYQSQTIGGGVSVTYSF</sequence>
<protein>
    <recommendedName>
        <fullName evidence="10">Long-chain fatty acid transport protein</fullName>
    </recommendedName>
</protein>
<comment type="caution">
    <text evidence="8">The sequence shown here is derived from an EMBL/GenBank/DDBJ whole genome shotgun (WGS) entry which is preliminary data.</text>
</comment>
<keyword evidence="5" id="KW-0732">Signal</keyword>
<keyword evidence="7" id="KW-0998">Cell outer membrane</keyword>
<evidence type="ECO:0000313" key="8">
    <source>
        <dbReference type="EMBL" id="NKE71324.1"/>
    </source>
</evidence>
<dbReference type="PANTHER" id="PTHR35093">
    <property type="entry name" value="OUTER MEMBRANE PROTEIN NMB0088-RELATED"/>
    <property type="match status" value="1"/>
</dbReference>
<evidence type="ECO:0000256" key="4">
    <source>
        <dbReference type="ARBA" id="ARBA00022692"/>
    </source>
</evidence>
<evidence type="ECO:0000256" key="3">
    <source>
        <dbReference type="ARBA" id="ARBA00022452"/>
    </source>
</evidence>
<dbReference type="Pfam" id="PF03349">
    <property type="entry name" value="Toluene_X"/>
    <property type="match status" value="1"/>
</dbReference>
<name>A0A7X6DQA3_9BACT</name>
<gene>
    <name evidence="8" type="ORF">MNODULE_11300</name>
</gene>
<dbReference type="GO" id="GO:0009279">
    <property type="term" value="C:cell outer membrane"/>
    <property type="evidence" value="ECO:0007669"/>
    <property type="project" value="UniProtKB-SubCell"/>
</dbReference>
<comment type="similarity">
    <text evidence="2">Belongs to the OmpP1/FadL family.</text>
</comment>
<keyword evidence="9" id="KW-1185">Reference proteome</keyword>
<evidence type="ECO:0000256" key="6">
    <source>
        <dbReference type="ARBA" id="ARBA00023136"/>
    </source>
</evidence>
<comment type="subcellular location">
    <subcellularLocation>
        <location evidence="1">Cell outer membrane</location>
        <topology evidence="1">Multi-pass membrane protein</topology>
    </subcellularLocation>
</comment>
<dbReference type="EMBL" id="VTOW01000002">
    <property type="protein sequence ID" value="NKE71324.1"/>
    <property type="molecule type" value="Genomic_DNA"/>
</dbReference>
<dbReference type="RefSeq" id="WP_168059856.1">
    <property type="nucleotide sequence ID" value="NZ_VTOW01000002.1"/>
</dbReference>
<proteinExistence type="inferred from homology"/>
<accession>A0A7X6DQA3</accession>
<dbReference type="Gene3D" id="2.40.160.60">
    <property type="entry name" value="Outer membrane protein transport protein (OMPP1/FadL/TodX)"/>
    <property type="match status" value="1"/>
</dbReference>
<keyword evidence="3" id="KW-1134">Transmembrane beta strand</keyword>
<organism evidence="8 9">
    <name type="scientific">Candidatus Manganitrophus noduliformans</name>
    <dbReference type="NCBI Taxonomy" id="2606439"/>
    <lineage>
        <taxon>Bacteria</taxon>
        <taxon>Pseudomonadati</taxon>
        <taxon>Nitrospirota</taxon>
        <taxon>Nitrospiria</taxon>
        <taxon>Candidatus Troglogloeales</taxon>
        <taxon>Candidatus Manganitrophaceae</taxon>
        <taxon>Candidatus Manganitrophus</taxon>
    </lineage>
</organism>
<dbReference type="Proteomes" id="UP000534783">
    <property type="component" value="Unassembled WGS sequence"/>
</dbReference>
<keyword evidence="6" id="KW-0472">Membrane</keyword>
<evidence type="ECO:0000313" key="9">
    <source>
        <dbReference type="Proteomes" id="UP000534783"/>
    </source>
</evidence>
<evidence type="ECO:0000256" key="2">
    <source>
        <dbReference type="ARBA" id="ARBA00008163"/>
    </source>
</evidence>
<keyword evidence="4" id="KW-0812">Transmembrane</keyword>
<evidence type="ECO:0000256" key="7">
    <source>
        <dbReference type="ARBA" id="ARBA00023237"/>
    </source>
</evidence>
<evidence type="ECO:0008006" key="10">
    <source>
        <dbReference type="Google" id="ProtNLM"/>
    </source>
</evidence>
<dbReference type="PANTHER" id="PTHR35093:SF8">
    <property type="entry name" value="OUTER MEMBRANE PROTEIN NMB0088-RELATED"/>
    <property type="match status" value="1"/>
</dbReference>
<reference evidence="8 9" key="1">
    <citation type="journal article" date="2020" name="Nature">
        <title>Bacterial chemolithoautotrophy via manganese oxidation.</title>
        <authorList>
            <person name="Yu H."/>
            <person name="Leadbetter J.R."/>
        </authorList>
    </citation>
    <scope>NUCLEOTIDE SEQUENCE [LARGE SCALE GENOMIC DNA]</scope>
    <source>
        <strain evidence="8 9">Mn-1</strain>
    </source>
</reference>
<dbReference type="InterPro" id="IPR005017">
    <property type="entry name" value="OMPP1/FadL/TodX"/>
</dbReference>
<dbReference type="GO" id="GO:0015483">
    <property type="term" value="F:long-chain fatty acid transporting porin activity"/>
    <property type="evidence" value="ECO:0007669"/>
    <property type="project" value="TreeGrafter"/>
</dbReference>
<evidence type="ECO:0000256" key="1">
    <source>
        <dbReference type="ARBA" id="ARBA00004571"/>
    </source>
</evidence>